<dbReference type="CDD" id="cd17546">
    <property type="entry name" value="REC_hyHK_CKI1_RcsC-like"/>
    <property type="match status" value="1"/>
</dbReference>
<dbReference type="SUPFAM" id="SSF52172">
    <property type="entry name" value="CheY-like"/>
    <property type="match status" value="1"/>
</dbReference>
<dbReference type="InterPro" id="IPR050595">
    <property type="entry name" value="Bact_response_regulator"/>
</dbReference>
<proteinExistence type="predicted"/>
<evidence type="ECO:0000256" key="2">
    <source>
        <dbReference type="PROSITE-ProRule" id="PRU00169"/>
    </source>
</evidence>
<dbReference type="Pfam" id="PF00072">
    <property type="entry name" value="Response_reg"/>
    <property type="match status" value="1"/>
</dbReference>
<evidence type="ECO:0000313" key="4">
    <source>
        <dbReference type="EMBL" id="CAM75055.1"/>
    </source>
</evidence>
<gene>
    <name evidence="4" type="ORF">MGR_3720</name>
</gene>
<dbReference type="RefSeq" id="WP_106001953.1">
    <property type="nucleotide sequence ID" value="NZ_CP027527.1"/>
</dbReference>
<evidence type="ECO:0000256" key="1">
    <source>
        <dbReference type="ARBA" id="ARBA00022553"/>
    </source>
</evidence>
<protein>
    <submittedName>
        <fullName evidence="4">Response regulator receiver</fullName>
    </submittedName>
</protein>
<keyword evidence="1 2" id="KW-0597">Phosphoprotein</keyword>
<dbReference type="Gene3D" id="3.40.50.2300">
    <property type="match status" value="1"/>
</dbReference>
<feature type="modified residue" description="4-aspartylphosphate" evidence="2">
    <location>
        <position position="130"/>
    </location>
</feature>
<dbReference type="EMBL" id="CU459003">
    <property type="protein sequence ID" value="CAM75055.1"/>
    <property type="molecule type" value="Genomic_DNA"/>
</dbReference>
<evidence type="ECO:0000259" key="3">
    <source>
        <dbReference type="PROSITE" id="PS50110"/>
    </source>
</evidence>
<organism evidence="4">
    <name type="scientific">Magnetospirillum gryphiswaldense</name>
    <dbReference type="NCBI Taxonomy" id="55518"/>
    <lineage>
        <taxon>Bacteria</taxon>
        <taxon>Pseudomonadati</taxon>
        <taxon>Pseudomonadota</taxon>
        <taxon>Alphaproteobacteria</taxon>
        <taxon>Rhodospirillales</taxon>
        <taxon>Rhodospirillaceae</taxon>
        <taxon>Magnetospirillum</taxon>
    </lineage>
</organism>
<dbReference type="PANTHER" id="PTHR44591:SF3">
    <property type="entry name" value="RESPONSE REGULATORY DOMAIN-CONTAINING PROTEIN"/>
    <property type="match status" value="1"/>
</dbReference>
<name>A4TWP8_9PROT</name>
<sequence length="201" mass="21948">MLSRAFVHDANQCLHVIRLAAESLSLDDKDGRLTPERLRKRVDTILGQVDHLTALIGGAAVPRTPVQPQQPEPQDHSQAPLILLVDDEVLAALMLADHLQQQGYAVDVAHDGQEAFDLCHQHVYDAVVTDIRMPRMDGMELIRRLYDLQPGTPVIVASGHVRSGHAENFPDSVAQVIGKPFSPTQISEALTKLAILPGTGQ</sequence>
<dbReference type="PROSITE" id="PS50110">
    <property type="entry name" value="RESPONSE_REGULATORY"/>
    <property type="match status" value="1"/>
</dbReference>
<reference evidence="4" key="1">
    <citation type="journal article" date="2007" name="J. Bacteriol.">
        <title>Comparative genome analysis of four magnetotactic bacteria reveals a complex set of group-specific genes implicated in magnetosome biomineralization and function.</title>
        <authorList>
            <person name="Richter M."/>
            <person name="Kube M."/>
            <person name="Bazylinski D.A."/>
            <person name="Lombardot T."/>
            <person name="Gloeckner F.O."/>
            <person name="Reinhardt R."/>
            <person name="Schueler D."/>
        </authorList>
    </citation>
    <scope>NUCLEOTIDE SEQUENCE</scope>
    <source>
        <strain evidence="4">MSR-1</strain>
    </source>
</reference>
<dbReference type="GO" id="GO:0000160">
    <property type="term" value="P:phosphorelay signal transduction system"/>
    <property type="evidence" value="ECO:0007669"/>
    <property type="project" value="InterPro"/>
</dbReference>
<accession>A4TWP8</accession>
<dbReference type="InterPro" id="IPR011006">
    <property type="entry name" value="CheY-like_superfamily"/>
</dbReference>
<feature type="domain" description="Response regulatory" evidence="3">
    <location>
        <begin position="81"/>
        <end position="194"/>
    </location>
</feature>
<dbReference type="InterPro" id="IPR001789">
    <property type="entry name" value="Sig_transdc_resp-reg_receiver"/>
</dbReference>
<dbReference type="PANTHER" id="PTHR44591">
    <property type="entry name" value="STRESS RESPONSE REGULATOR PROTEIN 1"/>
    <property type="match status" value="1"/>
</dbReference>
<dbReference type="SMART" id="SM00448">
    <property type="entry name" value="REC"/>
    <property type="match status" value="1"/>
</dbReference>
<dbReference type="AlphaFoldDB" id="A4TWP8"/>